<gene>
    <name evidence="1" type="ORF">SAMN04488104_101610</name>
</gene>
<protein>
    <submittedName>
        <fullName evidence="1">Uncharacterized protein</fullName>
    </submittedName>
</protein>
<dbReference type="AlphaFoldDB" id="A0A1G6S9R6"/>
<keyword evidence="2" id="KW-1185">Reference proteome</keyword>
<proteinExistence type="predicted"/>
<reference evidence="2" key="1">
    <citation type="submission" date="2016-10" db="EMBL/GenBank/DDBJ databases">
        <authorList>
            <person name="Varghese N."/>
            <person name="Submissions S."/>
        </authorList>
    </citation>
    <scope>NUCLEOTIDE SEQUENCE [LARGE SCALE GENOMIC DNA]</scope>
    <source>
        <strain evidence="2">DSM 23095</strain>
    </source>
</reference>
<organism evidence="1 2">
    <name type="scientific">Algoriphagus faecimaris</name>
    <dbReference type="NCBI Taxonomy" id="686796"/>
    <lineage>
        <taxon>Bacteria</taxon>
        <taxon>Pseudomonadati</taxon>
        <taxon>Bacteroidota</taxon>
        <taxon>Cytophagia</taxon>
        <taxon>Cytophagales</taxon>
        <taxon>Cyclobacteriaceae</taxon>
        <taxon>Algoriphagus</taxon>
    </lineage>
</organism>
<dbReference type="EMBL" id="FNAC01000016">
    <property type="protein sequence ID" value="SDD13414.1"/>
    <property type="molecule type" value="Genomic_DNA"/>
</dbReference>
<accession>A0A1G6S9R6</accession>
<evidence type="ECO:0000313" key="2">
    <source>
        <dbReference type="Proteomes" id="UP000199060"/>
    </source>
</evidence>
<dbReference type="STRING" id="686796.SAMN04488104_101610"/>
<evidence type="ECO:0000313" key="1">
    <source>
        <dbReference type="EMBL" id="SDD13414.1"/>
    </source>
</evidence>
<dbReference type="Proteomes" id="UP000199060">
    <property type="component" value="Unassembled WGS sequence"/>
</dbReference>
<sequence length="116" mass="12884">MKEVSFTAKYWKSTIIKENALSRMALGFDGADVKISDTNIEIKVKGNLVFHSTLKPLPSDPWTISFRGVLEDGSDFRIIKPSDSSLSKLQKSMNCKGVFSIASMDPQGFAIHFLLI</sequence>
<dbReference type="RefSeq" id="WP_087939365.1">
    <property type="nucleotide sequence ID" value="NZ_FNAC01000016.1"/>
</dbReference>
<name>A0A1G6S9R6_9BACT</name>